<dbReference type="InterPro" id="IPR036663">
    <property type="entry name" value="Fumarylacetoacetase_C_sf"/>
</dbReference>
<organism evidence="4 5">
    <name type="scientific">Blumeria hordei</name>
    <name type="common">Barley powdery mildew</name>
    <name type="synonym">Blumeria graminis f. sp. hordei</name>
    <dbReference type="NCBI Taxonomy" id="2867405"/>
    <lineage>
        <taxon>Eukaryota</taxon>
        <taxon>Fungi</taxon>
        <taxon>Dikarya</taxon>
        <taxon>Ascomycota</taxon>
        <taxon>Pezizomycotina</taxon>
        <taxon>Leotiomycetes</taxon>
        <taxon>Erysiphales</taxon>
        <taxon>Erysiphaceae</taxon>
        <taxon>Blumeria</taxon>
    </lineage>
</organism>
<sequence>MSSVFRRGFSALTDPNYLKRASKVVCVGRNYADHIAELNSMRPKHPLFFLKPPSTILLPGEGPVLRPRGVTLHHEVELALVMGKRVKDLDHNDTQGALDAIEGYALCIDMTARNVQSAAMAKGLPWTTCKGFDTFLPTSSFIPKSAIPDPHNVDLFLRVNDEPQPRQCDNTRLFLFKIPQVLAAISSVFTLEKGDIIITGTPKGVGPVVPGDTMYAGININGAELDCAKIQVRVEESTSTYEYRET</sequence>
<evidence type="ECO:0000256" key="1">
    <source>
        <dbReference type="ARBA" id="ARBA00010211"/>
    </source>
</evidence>
<dbReference type="Gene3D" id="3.90.850.10">
    <property type="entry name" value="Fumarylacetoacetase-like, C-terminal domain"/>
    <property type="match status" value="1"/>
</dbReference>
<comment type="similarity">
    <text evidence="1">Belongs to the FAH family.</text>
</comment>
<dbReference type="Proteomes" id="UP000275772">
    <property type="component" value="Unassembled WGS sequence"/>
</dbReference>
<dbReference type="GO" id="GO:0046872">
    <property type="term" value="F:metal ion binding"/>
    <property type="evidence" value="ECO:0007669"/>
    <property type="project" value="UniProtKB-KW"/>
</dbReference>
<feature type="domain" description="Fumarylacetoacetase-like C-terminal" evidence="3">
    <location>
        <begin position="23"/>
        <end position="218"/>
    </location>
</feature>
<dbReference type="VEuPathDB" id="FungiDB:BLGHR1_11003"/>
<evidence type="ECO:0000256" key="2">
    <source>
        <dbReference type="ARBA" id="ARBA00022723"/>
    </source>
</evidence>
<dbReference type="InterPro" id="IPR011234">
    <property type="entry name" value="Fumarylacetoacetase-like_C"/>
</dbReference>
<dbReference type="PANTHER" id="PTHR11820:SF7">
    <property type="entry name" value="ACYLPYRUVASE FAHD1, MITOCHONDRIAL"/>
    <property type="match status" value="1"/>
</dbReference>
<reference evidence="4 5" key="1">
    <citation type="submission" date="2017-11" db="EMBL/GenBank/DDBJ databases">
        <authorList>
            <person name="Kracher B."/>
        </authorList>
    </citation>
    <scope>NUCLEOTIDE SEQUENCE [LARGE SCALE GENOMIC DNA]</scope>
    <source>
        <strain evidence="4 5">RACE1</strain>
    </source>
</reference>
<dbReference type="PANTHER" id="PTHR11820">
    <property type="entry name" value="ACYLPYRUVASE"/>
    <property type="match status" value="1"/>
</dbReference>
<dbReference type="GO" id="GO:0019752">
    <property type="term" value="P:carboxylic acid metabolic process"/>
    <property type="evidence" value="ECO:0007669"/>
    <property type="project" value="UniProtKB-ARBA"/>
</dbReference>
<evidence type="ECO:0000313" key="4">
    <source>
        <dbReference type="EMBL" id="SZF00271.1"/>
    </source>
</evidence>
<dbReference type="EMBL" id="UNSH01000008">
    <property type="protein sequence ID" value="SZF00271.1"/>
    <property type="molecule type" value="Genomic_DNA"/>
</dbReference>
<dbReference type="GO" id="GO:0018773">
    <property type="term" value="F:acetylpyruvate hydrolase activity"/>
    <property type="evidence" value="ECO:0007669"/>
    <property type="project" value="TreeGrafter"/>
</dbReference>
<evidence type="ECO:0000313" key="5">
    <source>
        <dbReference type="Proteomes" id="UP000275772"/>
    </source>
</evidence>
<dbReference type="AlphaFoldDB" id="A0A383UIY8"/>
<accession>A0A383UIY8</accession>
<dbReference type="FunFam" id="3.90.850.10:FF:000003">
    <property type="entry name" value="Fumarylacetoacetate hydrolase domain-containing 1"/>
    <property type="match status" value="1"/>
</dbReference>
<evidence type="ECO:0000259" key="3">
    <source>
        <dbReference type="Pfam" id="PF01557"/>
    </source>
</evidence>
<protein>
    <recommendedName>
        <fullName evidence="3">Fumarylacetoacetase-like C-terminal domain-containing protein</fullName>
    </recommendedName>
</protein>
<proteinExistence type="inferred from homology"/>
<dbReference type="Pfam" id="PF01557">
    <property type="entry name" value="FAA_hydrolase"/>
    <property type="match status" value="1"/>
</dbReference>
<keyword evidence="2" id="KW-0479">Metal-binding</keyword>
<gene>
    <name evidence="4" type="ORF">BLGHR1_11003</name>
</gene>
<dbReference type="SUPFAM" id="SSF56529">
    <property type="entry name" value="FAH"/>
    <property type="match status" value="1"/>
</dbReference>
<dbReference type="GO" id="GO:0005739">
    <property type="term" value="C:mitochondrion"/>
    <property type="evidence" value="ECO:0007669"/>
    <property type="project" value="TreeGrafter"/>
</dbReference>
<name>A0A383UIY8_BLUHO</name>